<gene>
    <name evidence="2" type="ORF">DAETH_45030</name>
</gene>
<keyword evidence="3" id="KW-1185">Reference proteome</keyword>
<evidence type="ECO:0000256" key="1">
    <source>
        <dbReference type="SAM" id="MobiDB-lite"/>
    </source>
</evidence>
<evidence type="ECO:0000313" key="3">
    <source>
        <dbReference type="Proteomes" id="UP001064971"/>
    </source>
</evidence>
<keyword evidence="2" id="KW-0614">Plasmid</keyword>
<dbReference type="RefSeq" id="WP_264778784.1">
    <property type="nucleotide sequence ID" value="NZ_AP026563.1"/>
</dbReference>
<geneLocation type="plasmid" evidence="2 3">
    <name>pDAETH-3</name>
</geneLocation>
<sequence>MFAHLPAPVDEGLTAQAPTARRPMGHPAQVAWMGVLRLKQEAHAVRARLGPGYPAQGQALAVPMLELFYGLLDMRDDEP</sequence>
<accession>A0ABN6RR97</accession>
<dbReference type="Proteomes" id="UP001064971">
    <property type="component" value="Plasmid pDAETH-3"/>
</dbReference>
<name>A0ABN6RR97_9DEIO</name>
<reference evidence="2" key="1">
    <citation type="submission" date="2022-07" db="EMBL/GenBank/DDBJ databases">
        <title>Complete Genome Sequence of the Radioresistant Bacterium Deinococcus aetherius ST0316, Isolated from the Air Dust collected in Lower Stratosphere above Japan.</title>
        <authorList>
            <person name="Satoh K."/>
            <person name="Hagiwara K."/>
            <person name="Katsumata K."/>
            <person name="Kubo A."/>
            <person name="Yokobori S."/>
            <person name="Yamagishi A."/>
            <person name="Oono Y."/>
            <person name="Narumi I."/>
        </authorList>
    </citation>
    <scope>NUCLEOTIDE SEQUENCE</scope>
    <source>
        <strain evidence="2">ST0316</strain>
        <plasmid evidence="2">pDAETH-3</plasmid>
    </source>
</reference>
<proteinExistence type="predicted"/>
<dbReference type="EMBL" id="AP026563">
    <property type="protein sequence ID" value="BDP44534.1"/>
    <property type="molecule type" value="Genomic_DNA"/>
</dbReference>
<evidence type="ECO:0000313" key="2">
    <source>
        <dbReference type="EMBL" id="BDP44534.1"/>
    </source>
</evidence>
<feature type="region of interest" description="Disordered" evidence="1">
    <location>
        <begin position="1"/>
        <end position="24"/>
    </location>
</feature>
<protein>
    <submittedName>
        <fullName evidence="2">Uncharacterized protein</fullName>
    </submittedName>
</protein>
<organism evidence="2 3">
    <name type="scientific">Deinococcus aetherius</name>
    <dbReference type="NCBI Taxonomy" id="200252"/>
    <lineage>
        <taxon>Bacteria</taxon>
        <taxon>Thermotogati</taxon>
        <taxon>Deinococcota</taxon>
        <taxon>Deinococci</taxon>
        <taxon>Deinococcales</taxon>
        <taxon>Deinococcaceae</taxon>
        <taxon>Deinococcus</taxon>
    </lineage>
</organism>